<dbReference type="EMBL" id="JAGPXD010000003">
    <property type="protein sequence ID" value="KAH7362164.1"/>
    <property type="molecule type" value="Genomic_DNA"/>
</dbReference>
<comment type="caution">
    <text evidence="2">The sequence shown here is derived from an EMBL/GenBank/DDBJ whole genome shotgun (WGS) entry which is preliminary data.</text>
</comment>
<keyword evidence="3" id="KW-1185">Reference proteome</keyword>
<evidence type="ECO:0000313" key="3">
    <source>
        <dbReference type="Proteomes" id="UP000813385"/>
    </source>
</evidence>
<name>A0A8K0TCM3_9PEZI</name>
<accession>A0A8K0TCM3</accession>
<evidence type="ECO:0000313" key="2">
    <source>
        <dbReference type="EMBL" id="KAH7362164.1"/>
    </source>
</evidence>
<protein>
    <submittedName>
        <fullName evidence="2">Uncharacterized protein</fullName>
    </submittedName>
</protein>
<dbReference type="Proteomes" id="UP000813385">
    <property type="component" value="Unassembled WGS sequence"/>
</dbReference>
<evidence type="ECO:0000256" key="1">
    <source>
        <dbReference type="SAM" id="MobiDB-lite"/>
    </source>
</evidence>
<proteinExistence type="predicted"/>
<sequence length="294" mass="32030">MHEGYAGSGRTRLGLCLLSSVGQVPKIIIVRTAGAWEKARWRRLLTRHSPSLEASPFPSSSPSTLPGILSMCSPAWRASRIDRLALRYLFGRLLCLQMATSAHKPRPDLAWSGALSDAKVKMPFCAWRMDKRGSPSASPISEPDPCGRPLPRHTGTPAAHCRRKRSPRFAPESPSSGLAGLVPFRHFGSTKLMIIAVGTTDEVLASWRSGHVVRPASHTRSTRGAKSRVSCRPLAAAMIRLDGSGLHIHSIATHAHQASRRGILFGFSYTFRLEHHETEPRTTTTGLPLHAGPP</sequence>
<dbReference type="AlphaFoldDB" id="A0A8K0TCM3"/>
<feature type="region of interest" description="Disordered" evidence="1">
    <location>
        <begin position="134"/>
        <end position="174"/>
    </location>
</feature>
<gene>
    <name evidence="2" type="ORF">B0T11DRAFT_81333</name>
</gene>
<organism evidence="2 3">
    <name type="scientific">Plectosphaerella cucumerina</name>
    <dbReference type="NCBI Taxonomy" id="40658"/>
    <lineage>
        <taxon>Eukaryota</taxon>
        <taxon>Fungi</taxon>
        <taxon>Dikarya</taxon>
        <taxon>Ascomycota</taxon>
        <taxon>Pezizomycotina</taxon>
        <taxon>Sordariomycetes</taxon>
        <taxon>Hypocreomycetidae</taxon>
        <taxon>Glomerellales</taxon>
        <taxon>Plectosphaerellaceae</taxon>
        <taxon>Plectosphaerella</taxon>
    </lineage>
</organism>
<reference evidence="2" key="1">
    <citation type="journal article" date="2021" name="Nat. Commun.">
        <title>Genetic determinants of endophytism in the Arabidopsis root mycobiome.</title>
        <authorList>
            <person name="Mesny F."/>
            <person name="Miyauchi S."/>
            <person name="Thiergart T."/>
            <person name="Pickel B."/>
            <person name="Atanasova L."/>
            <person name="Karlsson M."/>
            <person name="Huettel B."/>
            <person name="Barry K.W."/>
            <person name="Haridas S."/>
            <person name="Chen C."/>
            <person name="Bauer D."/>
            <person name="Andreopoulos W."/>
            <person name="Pangilinan J."/>
            <person name="LaButti K."/>
            <person name="Riley R."/>
            <person name="Lipzen A."/>
            <person name="Clum A."/>
            <person name="Drula E."/>
            <person name="Henrissat B."/>
            <person name="Kohler A."/>
            <person name="Grigoriev I.V."/>
            <person name="Martin F.M."/>
            <person name="Hacquard S."/>
        </authorList>
    </citation>
    <scope>NUCLEOTIDE SEQUENCE</scope>
    <source>
        <strain evidence="2">MPI-CAGE-AT-0016</strain>
    </source>
</reference>